<feature type="domain" description="WRC" evidence="4">
    <location>
        <begin position="214"/>
        <end position="258"/>
    </location>
</feature>
<keyword evidence="6" id="KW-1185">Reference proteome</keyword>
<dbReference type="OrthoDB" id="686202at2759"/>
<dbReference type="AlphaFoldDB" id="A0A5N6L8Z6"/>
<gene>
    <name evidence="5" type="ORF">E3N88_45550</name>
</gene>
<comment type="caution">
    <text evidence="5">The sequence shown here is derived from an EMBL/GenBank/DDBJ whole genome shotgun (WGS) entry which is preliminary data.</text>
</comment>
<comment type="caution">
    <text evidence="2">Lacks conserved residue(s) required for the propagation of feature annotation.</text>
</comment>
<feature type="region of interest" description="Disordered" evidence="3">
    <location>
        <begin position="19"/>
        <end position="57"/>
    </location>
</feature>
<keyword evidence="1" id="KW-0539">Nucleus</keyword>
<dbReference type="PROSITE" id="PS51667">
    <property type="entry name" value="WRC"/>
    <property type="match status" value="1"/>
</dbReference>
<evidence type="ECO:0000259" key="4">
    <source>
        <dbReference type="PROSITE" id="PS51667"/>
    </source>
</evidence>
<evidence type="ECO:0000256" key="1">
    <source>
        <dbReference type="ARBA" id="ARBA00023242"/>
    </source>
</evidence>
<dbReference type="PANTHER" id="PTHR34122">
    <property type="entry name" value="EXPRESSED PROTEIN-RELATED"/>
    <property type="match status" value="1"/>
</dbReference>
<evidence type="ECO:0000256" key="2">
    <source>
        <dbReference type="PROSITE-ProRule" id="PRU01002"/>
    </source>
</evidence>
<organism evidence="5 6">
    <name type="scientific">Mikania micrantha</name>
    <name type="common">bitter vine</name>
    <dbReference type="NCBI Taxonomy" id="192012"/>
    <lineage>
        <taxon>Eukaryota</taxon>
        <taxon>Viridiplantae</taxon>
        <taxon>Streptophyta</taxon>
        <taxon>Embryophyta</taxon>
        <taxon>Tracheophyta</taxon>
        <taxon>Spermatophyta</taxon>
        <taxon>Magnoliopsida</taxon>
        <taxon>eudicotyledons</taxon>
        <taxon>Gunneridae</taxon>
        <taxon>Pentapetalae</taxon>
        <taxon>asterids</taxon>
        <taxon>campanulids</taxon>
        <taxon>Asterales</taxon>
        <taxon>Asteraceae</taxon>
        <taxon>Asteroideae</taxon>
        <taxon>Heliantheae alliance</taxon>
        <taxon>Eupatorieae</taxon>
        <taxon>Mikania</taxon>
    </lineage>
</organism>
<dbReference type="Pfam" id="PF08879">
    <property type="entry name" value="WRC"/>
    <property type="match status" value="1"/>
</dbReference>
<evidence type="ECO:0000256" key="3">
    <source>
        <dbReference type="SAM" id="MobiDB-lite"/>
    </source>
</evidence>
<dbReference type="Proteomes" id="UP000326396">
    <property type="component" value="Unassembled WGS sequence"/>
</dbReference>
<dbReference type="InterPro" id="IPR014977">
    <property type="entry name" value="WRC_dom"/>
</dbReference>
<protein>
    <recommendedName>
        <fullName evidence="4">WRC domain-containing protein</fullName>
    </recommendedName>
</protein>
<evidence type="ECO:0000313" key="6">
    <source>
        <dbReference type="Proteomes" id="UP000326396"/>
    </source>
</evidence>
<proteinExistence type="predicted"/>
<dbReference type="PANTHER" id="PTHR34122:SF1">
    <property type="entry name" value="EXPRESSED PROTEIN"/>
    <property type="match status" value="1"/>
</dbReference>
<name>A0A5N6L8Z6_9ASTR</name>
<accession>A0A5N6L8Z6</accession>
<sequence>MRIRKRFLCLSAAITAPRSPNLLAGNHNHRQPPVPPVQHQELHPNGNQHAGHDNTRLQFSDHPNQCHRPLSPCSTDHATQIGLQPSTWVSSGDCNDQNNTEIFKKLESEMKIESIKGDDTGCGKESILCTEANIHDLGMFTIVERLASRRHAGSGQEEKRKPWERLINDGAQDFETTEGSILKPKPKKNDNKLVTMCSKNTKNMKNEKRSEGAILEGSRCSRVNGRGWRCSQQTLVGYSLCEHHLGKGRLRSMTNVRGSSQGHALALKQQHIDDDDDNEDDDDDIKYHEDDDEEFKHWGVSSMEGSKVFSKKTKIGVVKARSLSSLLSQIGS</sequence>
<evidence type="ECO:0000313" key="5">
    <source>
        <dbReference type="EMBL" id="KAC9612061.1"/>
    </source>
</evidence>
<reference evidence="5 6" key="1">
    <citation type="submission" date="2019-05" db="EMBL/GenBank/DDBJ databases">
        <title>Mikania micrantha, genome provides insights into the molecular mechanism of rapid growth.</title>
        <authorList>
            <person name="Liu B."/>
        </authorList>
    </citation>
    <scope>NUCLEOTIDE SEQUENCE [LARGE SCALE GENOMIC DNA]</scope>
    <source>
        <strain evidence="5">NLD-2019</strain>
        <tissue evidence="5">Leaf</tissue>
    </source>
</reference>
<dbReference type="EMBL" id="SZYD01002379">
    <property type="protein sequence ID" value="KAC9612061.1"/>
    <property type="molecule type" value="Genomic_DNA"/>
</dbReference>